<evidence type="ECO:0000313" key="2">
    <source>
        <dbReference type="EMBL" id="OIW23608.1"/>
    </source>
</evidence>
<dbReference type="GO" id="GO:0016491">
    <property type="term" value="F:oxidoreductase activity"/>
    <property type="evidence" value="ECO:0007669"/>
    <property type="project" value="InterPro"/>
</dbReference>
<dbReference type="SUPFAM" id="SSF52833">
    <property type="entry name" value="Thioredoxin-like"/>
    <property type="match status" value="1"/>
</dbReference>
<accession>A0A1J7J171</accession>
<dbReference type="Proteomes" id="UP000182658">
    <property type="component" value="Unassembled WGS sequence"/>
</dbReference>
<dbReference type="AlphaFoldDB" id="A0A1J7J171"/>
<dbReference type="PANTHER" id="PTHR13887:SF52">
    <property type="entry name" value="DSBA-LIKE THIOREDOXIN DOMAIN-CONTAINING PROTEIN"/>
    <property type="match status" value="1"/>
</dbReference>
<sequence>MYESQITFTLDTICPWTYLAKRRLDQALSRAQTLPEITDNVVFKPIIIRPYQLYPDFPSEGTDKFAWYRDTKYDGSEERMQMYTDLMSSYGSEAGINFSFRGTISNTLDAHRVIQKVQEEKGPEMAGRVVDALYRGYFEEEKHPASVEVLVAACEEAGIGGEEAKSLVTKGSEDGVRETKRMVLEQKMEGVDSVPTIRIEGRRRDITLVGAKTVDEYGKALMAIAKESR</sequence>
<evidence type="ECO:0000259" key="1">
    <source>
        <dbReference type="Pfam" id="PF01323"/>
    </source>
</evidence>
<dbReference type="OrthoDB" id="1930760at2759"/>
<name>A0A1J7J171_9PEZI</name>
<dbReference type="InParanoid" id="A0A1J7J171"/>
<dbReference type="InterPro" id="IPR036249">
    <property type="entry name" value="Thioredoxin-like_sf"/>
</dbReference>
<dbReference type="EMBL" id="KV875106">
    <property type="protein sequence ID" value="OIW23608.1"/>
    <property type="molecule type" value="Genomic_DNA"/>
</dbReference>
<feature type="domain" description="DSBA-like thioredoxin" evidence="1">
    <location>
        <begin position="6"/>
        <end position="221"/>
    </location>
</feature>
<keyword evidence="3" id="KW-1185">Reference proteome</keyword>
<gene>
    <name evidence="2" type="ORF">CONLIGDRAFT_686534</name>
</gene>
<dbReference type="STRING" id="1408157.A0A1J7J171"/>
<organism evidence="2 3">
    <name type="scientific">Coniochaeta ligniaria NRRL 30616</name>
    <dbReference type="NCBI Taxonomy" id="1408157"/>
    <lineage>
        <taxon>Eukaryota</taxon>
        <taxon>Fungi</taxon>
        <taxon>Dikarya</taxon>
        <taxon>Ascomycota</taxon>
        <taxon>Pezizomycotina</taxon>
        <taxon>Sordariomycetes</taxon>
        <taxon>Sordariomycetidae</taxon>
        <taxon>Coniochaetales</taxon>
        <taxon>Coniochaetaceae</taxon>
        <taxon>Coniochaeta</taxon>
    </lineage>
</organism>
<reference evidence="2 3" key="1">
    <citation type="submission" date="2016-10" db="EMBL/GenBank/DDBJ databases">
        <title>Draft genome sequence of Coniochaeta ligniaria NRRL30616, a lignocellulolytic fungus for bioabatement of inhibitors in plant biomass hydrolysates.</title>
        <authorList>
            <consortium name="DOE Joint Genome Institute"/>
            <person name="Jimenez D.J."/>
            <person name="Hector R.E."/>
            <person name="Riley R."/>
            <person name="Sun H."/>
            <person name="Grigoriev I.V."/>
            <person name="Van Elsas J.D."/>
            <person name="Nichols N.N."/>
        </authorList>
    </citation>
    <scope>NUCLEOTIDE SEQUENCE [LARGE SCALE GENOMIC DNA]</scope>
    <source>
        <strain evidence="2 3">NRRL 30616</strain>
    </source>
</reference>
<dbReference type="InterPro" id="IPR001853">
    <property type="entry name" value="DSBA-like_thioredoxin_dom"/>
</dbReference>
<dbReference type="Pfam" id="PF01323">
    <property type="entry name" value="DSBA"/>
    <property type="match status" value="1"/>
</dbReference>
<proteinExistence type="predicted"/>
<evidence type="ECO:0000313" key="3">
    <source>
        <dbReference type="Proteomes" id="UP000182658"/>
    </source>
</evidence>
<dbReference type="PANTHER" id="PTHR13887">
    <property type="entry name" value="GLUTATHIONE S-TRANSFERASE KAPPA"/>
    <property type="match status" value="1"/>
</dbReference>
<dbReference type="Gene3D" id="3.40.30.10">
    <property type="entry name" value="Glutaredoxin"/>
    <property type="match status" value="1"/>
</dbReference>
<protein>
    <submittedName>
        <fullName evidence="2">Thioredoxin-like protein</fullName>
    </submittedName>
</protein>